<dbReference type="SUPFAM" id="SSF50156">
    <property type="entry name" value="PDZ domain-like"/>
    <property type="match status" value="1"/>
</dbReference>
<dbReference type="Gene3D" id="3.30.750.44">
    <property type="match status" value="1"/>
</dbReference>
<dbReference type="PANTHER" id="PTHR32060:SF30">
    <property type="entry name" value="CARBOXY-TERMINAL PROCESSING PROTEASE CTPA"/>
    <property type="match status" value="1"/>
</dbReference>
<name>I4BZT4_DESTA</name>
<evidence type="ECO:0000256" key="3">
    <source>
        <dbReference type="ARBA" id="ARBA00022801"/>
    </source>
</evidence>
<dbReference type="OrthoDB" id="9812068at2"/>
<dbReference type="Proteomes" id="UP000006055">
    <property type="component" value="Chromosome"/>
</dbReference>
<keyword evidence="7" id="KW-0732">Signal</keyword>
<gene>
    <name evidence="9" type="ordered locus">Desti_0076</name>
</gene>
<dbReference type="InterPro" id="IPR001478">
    <property type="entry name" value="PDZ"/>
</dbReference>
<dbReference type="InterPro" id="IPR004447">
    <property type="entry name" value="Peptidase_S41A"/>
</dbReference>
<proteinExistence type="inferred from homology"/>
<dbReference type="InterPro" id="IPR036034">
    <property type="entry name" value="PDZ_sf"/>
</dbReference>
<dbReference type="FunFam" id="3.90.226.10:FF:000029">
    <property type="entry name" value="Peptidase, S41 family"/>
    <property type="match status" value="1"/>
</dbReference>
<dbReference type="InterPro" id="IPR055210">
    <property type="entry name" value="CtpA/B_N"/>
</dbReference>
<dbReference type="GO" id="GO:0007165">
    <property type="term" value="P:signal transduction"/>
    <property type="evidence" value="ECO:0007669"/>
    <property type="project" value="TreeGrafter"/>
</dbReference>
<dbReference type="InterPro" id="IPR029045">
    <property type="entry name" value="ClpP/crotonase-like_dom_sf"/>
</dbReference>
<sequence length="435" mass="48930">MKITTSFRSAVLILVTVSFFVLPVHAFSADESPDYKELRLFRMVMQLVQKNYVKDVSDKDLIQGAITGMLQSLDPHSSYMTEEMFKELQVETKGEFEGLGIEITLENGVLTIISPIEDTPAFKAGLKPGDKIIKIDGEPTKNITLVKAVKKMRGPKDSKVTLTIMREGFKKFKDFEISRAKIHVKSVKKELIEPGYPYVRIANFQETTETDLADAIKDYGEDDKIKGLVLDLRNNPGGLLDQAWKVSNLFVDRNALIVYTDGRAKDQRMDFRATKSGKHYKFKIAVLINKGSASASEIVAGALQDYDRAVVFGTKSFGKASVQTIIPLGNGSGLRLTTAYYYTPKGRHIQKTGIHPDVDLEQEVTKQEEADLEEESKPIDQKKRKDRYLRSKADPEHDPVLKKALEWLKSDIAVKQYKLDNQKPPIPETAALNEK</sequence>
<accession>I4BZT4</accession>
<keyword evidence="3 5" id="KW-0378">Hydrolase</keyword>
<dbReference type="RefSeq" id="WP_014807984.1">
    <property type="nucleotide sequence ID" value="NC_018025.1"/>
</dbReference>
<dbReference type="PROSITE" id="PS50106">
    <property type="entry name" value="PDZ"/>
    <property type="match status" value="1"/>
</dbReference>
<dbReference type="AlphaFoldDB" id="I4BZT4"/>
<dbReference type="GO" id="GO:0004175">
    <property type="term" value="F:endopeptidase activity"/>
    <property type="evidence" value="ECO:0007669"/>
    <property type="project" value="TreeGrafter"/>
</dbReference>
<evidence type="ECO:0000256" key="5">
    <source>
        <dbReference type="RuleBase" id="RU004404"/>
    </source>
</evidence>
<evidence type="ECO:0000313" key="9">
    <source>
        <dbReference type="EMBL" id="AFM22825.1"/>
    </source>
</evidence>
<comment type="similarity">
    <text evidence="1 5">Belongs to the peptidase S41A family.</text>
</comment>
<feature type="signal peptide" evidence="7">
    <location>
        <begin position="1"/>
        <end position="26"/>
    </location>
</feature>
<evidence type="ECO:0000256" key="6">
    <source>
        <dbReference type="SAM" id="MobiDB-lite"/>
    </source>
</evidence>
<dbReference type="GO" id="GO:0008236">
    <property type="term" value="F:serine-type peptidase activity"/>
    <property type="evidence" value="ECO:0007669"/>
    <property type="project" value="UniProtKB-KW"/>
</dbReference>
<dbReference type="PANTHER" id="PTHR32060">
    <property type="entry name" value="TAIL-SPECIFIC PROTEASE"/>
    <property type="match status" value="1"/>
</dbReference>
<dbReference type="FunFam" id="3.30.750.44:FF:000001">
    <property type="entry name" value="S41 family peptidase"/>
    <property type="match status" value="1"/>
</dbReference>
<dbReference type="SMART" id="SM00245">
    <property type="entry name" value="TSPc"/>
    <property type="match status" value="1"/>
</dbReference>
<feature type="domain" description="PDZ" evidence="8">
    <location>
        <begin position="85"/>
        <end position="153"/>
    </location>
</feature>
<dbReference type="STRING" id="706587.Desti_0076"/>
<dbReference type="PATRIC" id="fig|706587.4.peg.82"/>
<evidence type="ECO:0000256" key="4">
    <source>
        <dbReference type="ARBA" id="ARBA00022825"/>
    </source>
</evidence>
<dbReference type="KEGG" id="dti:Desti_0076"/>
<reference evidence="10" key="1">
    <citation type="submission" date="2012-06" db="EMBL/GenBank/DDBJ databases">
        <title>Complete sequence of chromosome of Desulfomonile tiedjei DSM 6799.</title>
        <authorList>
            <person name="Lucas S."/>
            <person name="Copeland A."/>
            <person name="Lapidus A."/>
            <person name="Glavina del Rio T."/>
            <person name="Dalin E."/>
            <person name="Tice H."/>
            <person name="Bruce D."/>
            <person name="Goodwin L."/>
            <person name="Pitluck S."/>
            <person name="Peters L."/>
            <person name="Ovchinnikova G."/>
            <person name="Zeytun A."/>
            <person name="Lu M."/>
            <person name="Kyrpides N."/>
            <person name="Mavromatis K."/>
            <person name="Ivanova N."/>
            <person name="Brettin T."/>
            <person name="Detter J.C."/>
            <person name="Han C."/>
            <person name="Larimer F."/>
            <person name="Land M."/>
            <person name="Hauser L."/>
            <person name="Markowitz V."/>
            <person name="Cheng J.-F."/>
            <person name="Hugenholtz P."/>
            <person name="Woyke T."/>
            <person name="Wu D."/>
            <person name="Spring S."/>
            <person name="Schroeder M."/>
            <person name="Brambilla E."/>
            <person name="Klenk H.-P."/>
            <person name="Eisen J.A."/>
        </authorList>
    </citation>
    <scope>NUCLEOTIDE SEQUENCE [LARGE SCALE GENOMIC DNA]</scope>
    <source>
        <strain evidence="10">ATCC 49306 / DSM 6799 / DCB-1</strain>
    </source>
</reference>
<dbReference type="Gene3D" id="3.90.226.10">
    <property type="entry name" value="2-enoyl-CoA Hydratase, Chain A, domain 1"/>
    <property type="match status" value="1"/>
</dbReference>
<keyword evidence="4 5" id="KW-0720">Serine protease</keyword>
<protein>
    <submittedName>
        <fullName evidence="9">C-terminal processing peptidase</fullName>
    </submittedName>
</protein>
<dbReference type="Pfam" id="PF03572">
    <property type="entry name" value="Peptidase_S41"/>
    <property type="match status" value="1"/>
</dbReference>
<evidence type="ECO:0000259" key="8">
    <source>
        <dbReference type="PROSITE" id="PS50106"/>
    </source>
</evidence>
<dbReference type="eggNOG" id="COG0793">
    <property type="taxonomic scope" value="Bacteria"/>
</dbReference>
<evidence type="ECO:0000256" key="7">
    <source>
        <dbReference type="SAM" id="SignalP"/>
    </source>
</evidence>
<dbReference type="Pfam" id="PF00595">
    <property type="entry name" value="PDZ"/>
    <property type="match status" value="1"/>
</dbReference>
<dbReference type="NCBIfam" id="TIGR00225">
    <property type="entry name" value="prc"/>
    <property type="match status" value="1"/>
</dbReference>
<dbReference type="Gene3D" id="2.30.42.10">
    <property type="match status" value="1"/>
</dbReference>
<evidence type="ECO:0000256" key="2">
    <source>
        <dbReference type="ARBA" id="ARBA00022670"/>
    </source>
</evidence>
<feature type="chain" id="PRO_5003687381" evidence="7">
    <location>
        <begin position="27"/>
        <end position="435"/>
    </location>
</feature>
<dbReference type="MEROPS" id="S41.004"/>
<dbReference type="HOGENOM" id="CLU_017295_1_2_7"/>
<dbReference type="GO" id="GO:0006508">
    <property type="term" value="P:proteolysis"/>
    <property type="evidence" value="ECO:0007669"/>
    <property type="project" value="UniProtKB-KW"/>
</dbReference>
<keyword evidence="2 5" id="KW-0645">Protease</keyword>
<dbReference type="SUPFAM" id="SSF52096">
    <property type="entry name" value="ClpP/crotonase"/>
    <property type="match status" value="1"/>
</dbReference>
<dbReference type="CDD" id="cd06782">
    <property type="entry name" value="cpPDZ_CPP-like"/>
    <property type="match status" value="1"/>
</dbReference>
<dbReference type="GO" id="GO:0030288">
    <property type="term" value="C:outer membrane-bounded periplasmic space"/>
    <property type="evidence" value="ECO:0007669"/>
    <property type="project" value="TreeGrafter"/>
</dbReference>
<organism evidence="9 10">
    <name type="scientific">Desulfomonile tiedjei (strain ATCC 49306 / DSM 6799 / DCB-1)</name>
    <dbReference type="NCBI Taxonomy" id="706587"/>
    <lineage>
        <taxon>Bacteria</taxon>
        <taxon>Pseudomonadati</taxon>
        <taxon>Thermodesulfobacteriota</taxon>
        <taxon>Desulfomonilia</taxon>
        <taxon>Desulfomonilales</taxon>
        <taxon>Desulfomonilaceae</taxon>
        <taxon>Desulfomonile</taxon>
    </lineage>
</organism>
<dbReference type="SMART" id="SM00228">
    <property type="entry name" value="PDZ"/>
    <property type="match status" value="1"/>
</dbReference>
<dbReference type="EMBL" id="CP003360">
    <property type="protein sequence ID" value="AFM22825.1"/>
    <property type="molecule type" value="Genomic_DNA"/>
</dbReference>
<keyword evidence="10" id="KW-1185">Reference proteome</keyword>
<evidence type="ECO:0000256" key="1">
    <source>
        <dbReference type="ARBA" id="ARBA00009179"/>
    </source>
</evidence>
<dbReference type="FunFam" id="2.30.42.10:FF:000063">
    <property type="entry name" value="Peptidase, S41 family"/>
    <property type="match status" value="1"/>
</dbReference>
<dbReference type="CDD" id="cd07560">
    <property type="entry name" value="Peptidase_S41_CPP"/>
    <property type="match status" value="1"/>
</dbReference>
<dbReference type="Pfam" id="PF22694">
    <property type="entry name" value="CtpB_N-like"/>
    <property type="match status" value="1"/>
</dbReference>
<dbReference type="InterPro" id="IPR005151">
    <property type="entry name" value="Tail-specific_protease"/>
</dbReference>
<evidence type="ECO:0000313" key="10">
    <source>
        <dbReference type="Proteomes" id="UP000006055"/>
    </source>
</evidence>
<feature type="region of interest" description="Disordered" evidence="6">
    <location>
        <begin position="365"/>
        <end position="395"/>
    </location>
</feature>